<dbReference type="Pfam" id="PF24626">
    <property type="entry name" value="SH3_Tf2-1"/>
    <property type="match status" value="1"/>
</dbReference>
<dbReference type="PANTHER" id="PTHR45835">
    <property type="entry name" value="YALI0A06105P"/>
    <property type="match status" value="1"/>
</dbReference>
<evidence type="ECO:0000256" key="1">
    <source>
        <dbReference type="SAM" id="Coils"/>
    </source>
</evidence>
<dbReference type="AlphaFoldDB" id="A0A392NY97"/>
<name>A0A392NY97_9FABA</name>
<dbReference type="SUPFAM" id="SSF53098">
    <property type="entry name" value="Ribonuclease H-like"/>
    <property type="match status" value="1"/>
</dbReference>
<dbReference type="InterPro" id="IPR056924">
    <property type="entry name" value="SH3_Tf2-1"/>
</dbReference>
<proteinExistence type="predicted"/>
<feature type="domain" description="Integrase catalytic" evidence="2">
    <location>
        <begin position="1"/>
        <end position="66"/>
    </location>
</feature>
<dbReference type="InterPro" id="IPR012337">
    <property type="entry name" value="RNaseH-like_sf"/>
</dbReference>
<comment type="caution">
    <text evidence="3">The sequence shown here is derived from an EMBL/GenBank/DDBJ whole genome shotgun (WGS) entry which is preliminary data.</text>
</comment>
<reference evidence="3 4" key="1">
    <citation type="journal article" date="2018" name="Front. Plant Sci.">
        <title>Red Clover (Trifolium pratense) and Zigzag Clover (T. medium) - A Picture of Genomic Similarities and Differences.</title>
        <authorList>
            <person name="Dluhosova J."/>
            <person name="Istvanek J."/>
            <person name="Nedelnik J."/>
            <person name="Repkova J."/>
        </authorList>
    </citation>
    <scope>NUCLEOTIDE SEQUENCE [LARGE SCALE GENOMIC DNA]</scope>
    <source>
        <strain evidence="4">cv. 10/8</strain>
        <tissue evidence="3">Leaf</tissue>
    </source>
</reference>
<keyword evidence="4" id="KW-1185">Reference proteome</keyword>
<evidence type="ECO:0000313" key="3">
    <source>
        <dbReference type="EMBL" id="MCI04771.1"/>
    </source>
</evidence>
<dbReference type="PANTHER" id="PTHR45835:SF99">
    <property type="entry name" value="CHROMO DOMAIN-CONTAINING PROTEIN-RELATED"/>
    <property type="match status" value="1"/>
</dbReference>
<dbReference type="GO" id="GO:0015074">
    <property type="term" value="P:DNA integration"/>
    <property type="evidence" value="ECO:0007669"/>
    <property type="project" value="InterPro"/>
</dbReference>
<accession>A0A392NY97</accession>
<dbReference type="GO" id="GO:0003676">
    <property type="term" value="F:nucleic acid binding"/>
    <property type="evidence" value="ECO:0007669"/>
    <property type="project" value="InterPro"/>
</dbReference>
<keyword evidence="1" id="KW-0175">Coiled coil</keyword>
<dbReference type="InterPro" id="IPR001584">
    <property type="entry name" value="Integrase_cat-core"/>
</dbReference>
<dbReference type="Proteomes" id="UP000265520">
    <property type="component" value="Unassembled WGS sequence"/>
</dbReference>
<evidence type="ECO:0000259" key="2">
    <source>
        <dbReference type="PROSITE" id="PS50994"/>
    </source>
</evidence>
<dbReference type="PROSITE" id="PS50994">
    <property type="entry name" value="INTEGRASE"/>
    <property type="match status" value="1"/>
</dbReference>
<evidence type="ECO:0000313" key="4">
    <source>
        <dbReference type="Proteomes" id="UP000265520"/>
    </source>
</evidence>
<dbReference type="InterPro" id="IPR036397">
    <property type="entry name" value="RNaseH_sf"/>
</dbReference>
<feature type="non-terminal residue" evidence="3">
    <location>
        <position position="241"/>
    </location>
</feature>
<protein>
    <submittedName>
        <fullName evidence="3">Ty-3/Gypsy retrotransposon polyprotein</fullName>
    </submittedName>
</protein>
<organism evidence="3 4">
    <name type="scientific">Trifolium medium</name>
    <dbReference type="NCBI Taxonomy" id="97028"/>
    <lineage>
        <taxon>Eukaryota</taxon>
        <taxon>Viridiplantae</taxon>
        <taxon>Streptophyta</taxon>
        <taxon>Embryophyta</taxon>
        <taxon>Tracheophyta</taxon>
        <taxon>Spermatophyta</taxon>
        <taxon>Magnoliopsida</taxon>
        <taxon>eudicotyledons</taxon>
        <taxon>Gunneridae</taxon>
        <taxon>Pentapetalae</taxon>
        <taxon>rosids</taxon>
        <taxon>fabids</taxon>
        <taxon>Fabales</taxon>
        <taxon>Fabaceae</taxon>
        <taxon>Papilionoideae</taxon>
        <taxon>50 kb inversion clade</taxon>
        <taxon>NPAAA clade</taxon>
        <taxon>Hologalegina</taxon>
        <taxon>IRL clade</taxon>
        <taxon>Trifolieae</taxon>
        <taxon>Trifolium</taxon>
    </lineage>
</organism>
<dbReference type="Gene3D" id="3.30.420.10">
    <property type="entry name" value="Ribonuclease H-like superfamily/Ribonuclease H"/>
    <property type="match status" value="1"/>
</dbReference>
<dbReference type="EMBL" id="LXQA010056445">
    <property type="protein sequence ID" value="MCI04771.1"/>
    <property type="molecule type" value="Genomic_DNA"/>
</dbReference>
<sequence>MSTSYHPETDGQTEVVNRCLETYLRCFISDQPKNWSNWLSWGEYWFNTNYHASTDKTPYEIVYGRVPPVITRWVQGETRVAAVQKELMDRDEALKQLRDQLLRAQDRMKQLADKKRCDRSFEVGEWVFVKLRAHRQQSVVCRINAKLAARYYGPYPVVARIGAVAYQLKLPEGSRVLIHWKGQGAEEATWEDVIMMKSQFPNLCLEDKAVNSGGSVVRTQNINLDSNTSLIQSSVGPRVWK</sequence>
<feature type="coiled-coil region" evidence="1">
    <location>
        <begin position="80"/>
        <end position="114"/>
    </location>
</feature>